<dbReference type="RefSeq" id="YP_009399766.1">
    <property type="nucleotide sequence ID" value="NC_035298.1"/>
</dbReference>
<dbReference type="SMART" id="SM00739">
    <property type="entry name" value="KOW"/>
    <property type="match status" value="1"/>
</dbReference>
<keyword evidence="6" id="KW-0699">rRNA-binding</keyword>
<keyword evidence="3 6" id="KW-0689">Ribosomal protein</keyword>
<dbReference type="GO" id="GO:1990904">
    <property type="term" value="C:ribonucleoprotein complex"/>
    <property type="evidence" value="ECO:0007669"/>
    <property type="project" value="UniProtKB-KW"/>
</dbReference>
<accession>A0A1Z1MV14</accession>
<dbReference type="GO" id="GO:0005840">
    <property type="term" value="C:ribosome"/>
    <property type="evidence" value="ECO:0007669"/>
    <property type="project" value="UniProtKB-KW"/>
</dbReference>
<dbReference type="InterPro" id="IPR014722">
    <property type="entry name" value="Rib_uL2_dom2"/>
</dbReference>
<evidence type="ECO:0000256" key="1">
    <source>
        <dbReference type="ARBA" id="ARBA00004072"/>
    </source>
</evidence>
<dbReference type="PANTHER" id="PTHR12903">
    <property type="entry name" value="MITOCHONDRIAL RIBOSOMAL PROTEIN L24"/>
    <property type="match status" value="1"/>
</dbReference>
<dbReference type="NCBIfam" id="TIGR01079">
    <property type="entry name" value="rplX_bact"/>
    <property type="match status" value="1"/>
</dbReference>
<evidence type="ECO:0000313" key="9">
    <source>
        <dbReference type="EMBL" id="ARW69585.1"/>
    </source>
</evidence>
<comment type="function">
    <text evidence="1 6">One of two assembly initiator proteins, it binds directly to the 5'-end of the 23S rRNA, where it nucleates assembly of the 50S subunit.</text>
</comment>
<name>A0A1Z1MV14_DIGSM</name>
<reference evidence="9" key="1">
    <citation type="journal article" date="2017" name="J. Phycol.">
        <title>Analysis of chloroplast genomes and a supermatrix inform reclassification of the Rhodomelaceae (Rhodophyta).</title>
        <authorList>
            <person name="Diaz-Tapia P."/>
            <person name="Maggs C.A."/>
            <person name="West J.A."/>
            <person name="Verbruggen H."/>
        </authorList>
    </citation>
    <scope>NUCLEOTIDE SEQUENCE</scope>
    <source>
        <strain evidence="9">PD1820</strain>
    </source>
</reference>
<dbReference type="InterPro" id="IPR041988">
    <property type="entry name" value="Ribosomal_uL24_KOW"/>
</dbReference>
<dbReference type="InterPro" id="IPR005825">
    <property type="entry name" value="Ribosomal_uL24_CS"/>
</dbReference>
<dbReference type="Pfam" id="PF00467">
    <property type="entry name" value="KOW"/>
    <property type="match status" value="1"/>
</dbReference>
<organism evidence="9">
    <name type="scientific">Digenea simplex</name>
    <name type="common">Marine red alga</name>
    <name type="synonym">Conferva simplex</name>
    <dbReference type="NCBI Taxonomy" id="945030"/>
    <lineage>
        <taxon>Eukaryota</taxon>
        <taxon>Rhodophyta</taxon>
        <taxon>Florideophyceae</taxon>
        <taxon>Rhodymeniophycidae</taxon>
        <taxon>Ceramiales</taxon>
        <taxon>Rhodomelaceae</taxon>
        <taxon>Polysiphonioideae</taxon>
        <taxon>Digenea</taxon>
    </lineage>
</organism>
<dbReference type="SUPFAM" id="SSF50104">
    <property type="entry name" value="Translation proteins SH3-like domain"/>
    <property type="match status" value="1"/>
</dbReference>
<dbReference type="GO" id="GO:0019843">
    <property type="term" value="F:rRNA binding"/>
    <property type="evidence" value="ECO:0007669"/>
    <property type="project" value="UniProtKB-UniRule"/>
</dbReference>
<evidence type="ECO:0000256" key="7">
    <source>
        <dbReference type="RuleBase" id="RU003477"/>
    </source>
</evidence>
<sequence length="80" mass="9210">MNKKKVNIRKGDMVKIISGKYKGQNGLIKNIIHNKELVTIENINIKTKHVKPQRTEDKGYIDKLEGPIHYSKIKIIGKDN</sequence>
<keyword evidence="9" id="KW-0150">Chloroplast</keyword>
<dbReference type="HAMAP" id="MF_01326_B">
    <property type="entry name" value="Ribosomal_uL24_B"/>
    <property type="match status" value="1"/>
</dbReference>
<evidence type="ECO:0000256" key="5">
    <source>
        <dbReference type="ARBA" id="ARBA00035282"/>
    </source>
</evidence>
<evidence type="ECO:0000256" key="6">
    <source>
        <dbReference type="HAMAP-Rule" id="MF_01326"/>
    </source>
</evidence>
<keyword evidence="6" id="KW-0694">RNA-binding</keyword>
<comment type="subunit">
    <text evidence="6">Part of the 50S ribosomal subunit.</text>
</comment>
<proteinExistence type="inferred from homology"/>
<gene>
    <name evidence="6 9" type="primary">rpl24</name>
</gene>
<dbReference type="PROSITE" id="PS01108">
    <property type="entry name" value="RIBOSOMAL_L24"/>
    <property type="match status" value="1"/>
</dbReference>
<dbReference type="Gene3D" id="2.30.30.30">
    <property type="match status" value="1"/>
</dbReference>
<dbReference type="InterPro" id="IPR003256">
    <property type="entry name" value="Ribosomal_uL24"/>
</dbReference>
<dbReference type="AlphaFoldDB" id="A0A1Z1MV14"/>
<dbReference type="EMBL" id="MF101465">
    <property type="protein sequence ID" value="ARW69585.1"/>
    <property type="molecule type" value="Genomic_DNA"/>
</dbReference>
<feature type="domain" description="KOW" evidence="8">
    <location>
        <begin position="7"/>
        <end position="34"/>
    </location>
</feature>
<geneLocation type="chloroplast" evidence="9"/>
<evidence type="ECO:0000256" key="2">
    <source>
        <dbReference type="ARBA" id="ARBA00010618"/>
    </source>
</evidence>
<protein>
    <recommendedName>
        <fullName evidence="5 6">Large ribosomal subunit protein uL24c</fullName>
    </recommendedName>
</protein>
<comment type="similarity">
    <text evidence="2 6 7">Belongs to the universal ribosomal protein uL24 family.</text>
</comment>
<dbReference type="Pfam" id="PF17136">
    <property type="entry name" value="ribosomal_L24"/>
    <property type="match status" value="1"/>
</dbReference>
<dbReference type="InterPro" id="IPR008991">
    <property type="entry name" value="Translation_prot_SH3-like_sf"/>
</dbReference>
<evidence type="ECO:0000259" key="8">
    <source>
        <dbReference type="SMART" id="SM00739"/>
    </source>
</evidence>
<dbReference type="GeneID" id="33362277"/>
<dbReference type="GO" id="GO:0006412">
    <property type="term" value="P:translation"/>
    <property type="evidence" value="ECO:0007669"/>
    <property type="project" value="UniProtKB-UniRule"/>
</dbReference>
<dbReference type="CDD" id="cd06089">
    <property type="entry name" value="KOW_RPL26"/>
    <property type="match status" value="1"/>
</dbReference>
<evidence type="ECO:0000256" key="3">
    <source>
        <dbReference type="ARBA" id="ARBA00022980"/>
    </source>
</evidence>
<keyword evidence="4 6" id="KW-0687">Ribonucleoprotein</keyword>
<dbReference type="InterPro" id="IPR005824">
    <property type="entry name" value="KOW"/>
</dbReference>
<dbReference type="InterPro" id="IPR057264">
    <property type="entry name" value="Ribosomal_uL24_C"/>
</dbReference>
<keyword evidence="9" id="KW-0934">Plastid</keyword>
<evidence type="ECO:0000256" key="4">
    <source>
        <dbReference type="ARBA" id="ARBA00023274"/>
    </source>
</evidence>
<dbReference type="GO" id="GO:0003735">
    <property type="term" value="F:structural constituent of ribosome"/>
    <property type="evidence" value="ECO:0007669"/>
    <property type="project" value="InterPro"/>
</dbReference>
<dbReference type="GO" id="GO:0009507">
    <property type="term" value="C:chloroplast"/>
    <property type="evidence" value="ECO:0007669"/>
    <property type="project" value="UniProtKB-SubCell"/>
</dbReference>
<comment type="subcellular location">
    <subcellularLocation>
        <location evidence="6">Plastid</location>
        <location evidence="6">Chloroplast</location>
    </subcellularLocation>
</comment>